<reference evidence="1 2" key="1">
    <citation type="submission" date="2019-05" db="EMBL/GenBank/DDBJ databases">
        <title>Another draft genome of Portunus trituberculatus and its Hox gene families provides insights of decapod evolution.</title>
        <authorList>
            <person name="Jeong J.-H."/>
            <person name="Song I."/>
            <person name="Kim S."/>
            <person name="Choi T."/>
            <person name="Kim D."/>
            <person name="Ryu S."/>
            <person name="Kim W."/>
        </authorList>
    </citation>
    <scope>NUCLEOTIDE SEQUENCE [LARGE SCALE GENOMIC DNA]</scope>
    <source>
        <tissue evidence="1">Muscle</tissue>
    </source>
</reference>
<protein>
    <submittedName>
        <fullName evidence="1">Uncharacterized protein</fullName>
    </submittedName>
</protein>
<evidence type="ECO:0000313" key="2">
    <source>
        <dbReference type="Proteomes" id="UP000324222"/>
    </source>
</evidence>
<accession>A0A5B7KJ53</accession>
<dbReference type="Proteomes" id="UP000324222">
    <property type="component" value="Unassembled WGS sequence"/>
</dbReference>
<proteinExistence type="predicted"/>
<evidence type="ECO:0000313" key="1">
    <source>
        <dbReference type="EMBL" id="MPD06886.1"/>
    </source>
</evidence>
<gene>
    <name evidence="1" type="ORF">E2C01_102718</name>
</gene>
<name>A0A5B7KJ53_PORTR</name>
<dbReference type="EMBL" id="VSRR010153519">
    <property type="protein sequence ID" value="MPD06886.1"/>
    <property type="molecule type" value="Genomic_DNA"/>
</dbReference>
<sequence length="62" mass="7387">MGYFGVLQSFFPPKHRNATKTHYFSKELKFVKNVLFWCISAFYATKLKMQGKHTICLRNRNI</sequence>
<keyword evidence="2" id="KW-1185">Reference proteome</keyword>
<dbReference type="AlphaFoldDB" id="A0A5B7KJ53"/>
<organism evidence="1 2">
    <name type="scientific">Portunus trituberculatus</name>
    <name type="common">Swimming crab</name>
    <name type="synonym">Neptunus trituberculatus</name>
    <dbReference type="NCBI Taxonomy" id="210409"/>
    <lineage>
        <taxon>Eukaryota</taxon>
        <taxon>Metazoa</taxon>
        <taxon>Ecdysozoa</taxon>
        <taxon>Arthropoda</taxon>
        <taxon>Crustacea</taxon>
        <taxon>Multicrustacea</taxon>
        <taxon>Malacostraca</taxon>
        <taxon>Eumalacostraca</taxon>
        <taxon>Eucarida</taxon>
        <taxon>Decapoda</taxon>
        <taxon>Pleocyemata</taxon>
        <taxon>Brachyura</taxon>
        <taxon>Eubrachyura</taxon>
        <taxon>Portunoidea</taxon>
        <taxon>Portunidae</taxon>
        <taxon>Portuninae</taxon>
        <taxon>Portunus</taxon>
    </lineage>
</organism>
<comment type="caution">
    <text evidence="1">The sequence shown here is derived from an EMBL/GenBank/DDBJ whole genome shotgun (WGS) entry which is preliminary data.</text>
</comment>